<dbReference type="RefSeq" id="WP_149893735.1">
    <property type="nucleotide sequence ID" value="NZ_JBHUFA010000002.1"/>
</dbReference>
<accession>A0ABW4JWB1</accession>
<dbReference type="InterPro" id="IPR036291">
    <property type="entry name" value="NAD(P)-bd_dom_sf"/>
</dbReference>
<protein>
    <submittedName>
        <fullName evidence="4">SDR family oxidoreductase</fullName>
    </submittedName>
</protein>
<dbReference type="PRINTS" id="PR00080">
    <property type="entry name" value="SDRFAMILY"/>
</dbReference>
<organism evidence="4 5">
    <name type="scientific">Roseibium aestuarii</name>
    <dbReference type="NCBI Taxonomy" id="2600299"/>
    <lineage>
        <taxon>Bacteria</taxon>
        <taxon>Pseudomonadati</taxon>
        <taxon>Pseudomonadota</taxon>
        <taxon>Alphaproteobacteria</taxon>
        <taxon>Hyphomicrobiales</taxon>
        <taxon>Stappiaceae</taxon>
        <taxon>Roseibium</taxon>
    </lineage>
</organism>
<evidence type="ECO:0000313" key="4">
    <source>
        <dbReference type="EMBL" id="MFD1695758.1"/>
    </source>
</evidence>
<keyword evidence="2" id="KW-0560">Oxidoreductase</keyword>
<evidence type="ECO:0000256" key="3">
    <source>
        <dbReference type="RuleBase" id="RU000363"/>
    </source>
</evidence>
<dbReference type="PANTHER" id="PTHR44169">
    <property type="entry name" value="NADPH-DEPENDENT 1-ACYLDIHYDROXYACETONE PHOSPHATE REDUCTASE"/>
    <property type="match status" value="1"/>
</dbReference>
<comment type="caution">
    <text evidence="4">The sequence shown here is derived from an EMBL/GenBank/DDBJ whole genome shotgun (WGS) entry which is preliminary data.</text>
</comment>
<dbReference type="PROSITE" id="PS00061">
    <property type="entry name" value="ADH_SHORT"/>
    <property type="match status" value="1"/>
</dbReference>
<dbReference type="Gene3D" id="3.40.50.720">
    <property type="entry name" value="NAD(P)-binding Rossmann-like Domain"/>
    <property type="match status" value="1"/>
</dbReference>
<comment type="similarity">
    <text evidence="1 3">Belongs to the short-chain dehydrogenases/reductases (SDR) family.</text>
</comment>
<gene>
    <name evidence="4" type="ORF">ACFSC7_09560</name>
</gene>
<keyword evidence="5" id="KW-1185">Reference proteome</keyword>
<dbReference type="PRINTS" id="PR00081">
    <property type="entry name" value="GDHRDH"/>
</dbReference>
<dbReference type="InterPro" id="IPR020904">
    <property type="entry name" value="Sc_DH/Rdtase_CS"/>
</dbReference>
<reference evidence="5" key="1">
    <citation type="journal article" date="2019" name="Int. J. Syst. Evol. Microbiol.">
        <title>The Global Catalogue of Microorganisms (GCM) 10K type strain sequencing project: providing services to taxonomists for standard genome sequencing and annotation.</title>
        <authorList>
            <consortium name="The Broad Institute Genomics Platform"/>
            <consortium name="The Broad Institute Genome Sequencing Center for Infectious Disease"/>
            <person name="Wu L."/>
            <person name="Ma J."/>
        </authorList>
    </citation>
    <scope>NUCLEOTIDE SEQUENCE [LARGE SCALE GENOMIC DNA]</scope>
    <source>
        <strain evidence="5">JCM 3369</strain>
    </source>
</reference>
<evidence type="ECO:0000313" key="5">
    <source>
        <dbReference type="Proteomes" id="UP001597327"/>
    </source>
</evidence>
<evidence type="ECO:0000256" key="2">
    <source>
        <dbReference type="ARBA" id="ARBA00023002"/>
    </source>
</evidence>
<name>A0ABW4JWB1_9HYPH</name>
<dbReference type="Pfam" id="PF00106">
    <property type="entry name" value="adh_short"/>
    <property type="match status" value="1"/>
</dbReference>
<dbReference type="InterPro" id="IPR002347">
    <property type="entry name" value="SDR_fam"/>
</dbReference>
<dbReference type="Proteomes" id="UP001597327">
    <property type="component" value="Unassembled WGS sequence"/>
</dbReference>
<dbReference type="EMBL" id="JBHUFA010000002">
    <property type="protein sequence ID" value="MFD1695758.1"/>
    <property type="molecule type" value="Genomic_DNA"/>
</dbReference>
<dbReference type="SUPFAM" id="SSF51735">
    <property type="entry name" value="NAD(P)-binding Rossmann-fold domains"/>
    <property type="match status" value="1"/>
</dbReference>
<sequence>MGVIKGSTALVTGANRGIGKAFVTGLLARGAVKVYAAARNTHSLAPLVADHGDRVVPLTLDVTREQDVADAVARAGDISLLINNAGTAAFSSFTAEDAVESAREEMETNYIGPLRLSRAFAPVLKANGGGAIINLGSIASYVNFPVLGTYSASKAAVHSLTQGLRAQLAGQATQVLGVYPGPVDTDMAAGFDTDKTSPEAVVKAILDALEQGEDSVFPDVASSQLHGQFQADPSATAQAVGQAYLPA</sequence>
<evidence type="ECO:0000256" key="1">
    <source>
        <dbReference type="ARBA" id="ARBA00006484"/>
    </source>
</evidence>
<proteinExistence type="inferred from homology"/>
<dbReference type="PANTHER" id="PTHR44169:SF6">
    <property type="entry name" value="NADPH-DEPENDENT 1-ACYLDIHYDROXYACETONE PHOSPHATE REDUCTASE"/>
    <property type="match status" value="1"/>
</dbReference>
<dbReference type="NCBIfam" id="NF006118">
    <property type="entry name" value="PRK08264.1-4"/>
    <property type="match status" value="1"/>
</dbReference>